<evidence type="ECO:0000256" key="1">
    <source>
        <dbReference type="SAM" id="MobiDB-lite"/>
    </source>
</evidence>
<sequence length="125" mass="14076">LGRCRKQSDGPSTSGLVRQLERYELKLNGGSDNEAEYCHWLSKKTKELFSQQPMNVESKPCLSNTNASNSNASGEVFPAQETGKSANMDWKEQVYQEIQKINNAHFSKVFVSYQEINKALQQVGD</sequence>
<dbReference type="Proteomes" id="UP001374535">
    <property type="component" value="Chromosome 8"/>
</dbReference>
<dbReference type="EMBL" id="CP144693">
    <property type="protein sequence ID" value="WVY99851.1"/>
    <property type="molecule type" value="Genomic_DNA"/>
</dbReference>
<evidence type="ECO:0000313" key="3">
    <source>
        <dbReference type="Proteomes" id="UP001374535"/>
    </source>
</evidence>
<accession>A0AAQ3RMQ5</accession>
<name>A0AAQ3RMQ5_VIGMU</name>
<keyword evidence="3" id="KW-1185">Reference proteome</keyword>
<proteinExistence type="predicted"/>
<gene>
    <name evidence="2" type="ORF">V8G54_025921</name>
</gene>
<feature type="non-terminal residue" evidence="2">
    <location>
        <position position="1"/>
    </location>
</feature>
<feature type="region of interest" description="Disordered" evidence="1">
    <location>
        <begin position="57"/>
        <end position="83"/>
    </location>
</feature>
<protein>
    <submittedName>
        <fullName evidence="2">Uncharacterized protein</fullName>
    </submittedName>
</protein>
<reference evidence="2 3" key="1">
    <citation type="journal article" date="2023" name="Life. Sci Alliance">
        <title>Evolutionary insights into 3D genome organization and epigenetic landscape of Vigna mungo.</title>
        <authorList>
            <person name="Junaid A."/>
            <person name="Singh B."/>
            <person name="Bhatia S."/>
        </authorList>
    </citation>
    <scope>NUCLEOTIDE SEQUENCE [LARGE SCALE GENOMIC DNA]</scope>
    <source>
        <strain evidence="2">Urdbean</strain>
    </source>
</reference>
<evidence type="ECO:0000313" key="2">
    <source>
        <dbReference type="EMBL" id="WVY99851.1"/>
    </source>
</evidence>
<dbReference type="AlphaFoldDB" id="A0AAQ3RMQ5"/>
<organism evidence="2 3">
    <name type="scientific">Vigna mungo</name>
    <name type="common">Black gram</name>
    <name type="synonym">Phaseolus mungo</name>
    <dbReference type="NCBI Taxonomy" id="3915"/>
    <lineage>
        <taxon>Eukaryota</taxon>
        <taxon>Viridiplantae</taxon>
        <taxon>Streptophyta</taxon>
        <taxon>Embryophyta</taxon>
        <taxon>Tracheophyta</taxon>
        <taxon>Spermatophyta</taxon>
        <taxon>Magnoliopsida</taxon>
        <taxon>eudicotyledons</taxon>
        <taxon>Gunneridae</taxon>
        <taxon>Pentapetalae</taxon>
        <taxon>rosids</taxon>
        <taxon>fabids</taxon>
        <taxon>Fabales</taxon>
        <taxon>Fabaceae</taxon>
        <taxon>Papilionoideae</taxon>
        <taxon>50 kb inversion clade</taxon>
        <taxon>NPAAA clade</taxon>
        <taxon>indigoferoid/millettioid clade</taxon>
        <taxon>Phaseoleae</taxon>
        <taxon>Vigna</taxon>
    </lineage>
</organism>
<feature type="compositionally biased region" description="Low complexity" evidence="1">
    <location>
        <begin position="63"/>
        <end position="73"/>
    </location>
</feature>